<keyword evidence="2 5" id="KW-0689">Ribosomal protein</keyword>
<organism evidence="6 8">
    <name type="scientific">Holdemania massiliensis</name>
    <dbReference type="NCBI Taxonomy" id="1468449"/>
    <lineage>
        <taxon>Bacteria</taxon>
        <taxon>Bacillati</taxon>
        <taxon>Bacillota</taxon>
        <taxon>Erysipelotrichia</taxon>
        <taxon>Erysipelotrichales</taxon>
        <taxon>Erysipelotrichaceae</taxon>
        <taxon>Holdemania</taxon>
    </lineage>
</organism>
<dbReference type="RefSeq" id="WP_020225357.1">
    <property type="nucleotide sequence ID" value="NZ_CABKSC010000002.1"/>
</dbReference>
<comment type="similarity">
    <text evidence="1 5">Belongs to the universal ribosomal protein uL10 family.</text>
</comment>
<comment type="function">
    <text evidence="5">Forms part of the ribosomal stalk, playing a central role in the interaction of the ribosome with GTP-bound translation factors.</text>
</comment>
<comment type="subunit">
    <text evidence="5">Part of the ribosomal stalk of the 50S ribosomal subunit. The N-terminus interacts with L11 and the large rRNA to form the base of the stalk. The C-terminus forms an elongated spine to which L12 dimers bind in a sequential fashion forming a multimeric L10(L12)X complex.</text>
</comment>
<gene>
    <name evidence="5" type="primary">rplJ</name>
    <name evidence="7" type="ORF">GKD88_07220</name>
    <name evidence="6" type="ORF">GKE08_07105</name>
</gene>
<dbReference type="InterPro" id="IPR022973">
    <property type="entry name" value="Ribosomal_uL10_bac"/>
</dbReference>
<dbReference type="InterPro" id="IPR001790">
    <property type="entry name" value="Ribosomal_uL10"/>
</dbReference>
<dbReference type="GO" id="GO:0070180">
    <property type="term" value="F:large ribosomal subunit rRNA binding"/>
    <property type="evidence" value="ECO:0007669"/>
    <property type="project" value="UniProtKB-UniRule"/>
</dbReference>
<dbReference type="AlphaFoldDB" id="A0A6N7S639"/>
<evidence type="ECO:0000256" key="1">
    <source>
        <dbReference type="ARBA" id="ARBA00008889"/>
    </source>
</evidence>
<dbReference type="GO" id="GO:0003735">
    <property type="term" value="F:structural constituent of ribosome"/>
    <property type="evidence" value="ECO:0007669"/>
    <property type="project" value="InterPro"/>
</dbReference>
<sequence length="173" mass="18455">MKDAVLESKKAIVSAIQEKMTNSQSTVVVEYRGLTVAEVTELRRSLRAEGIEFKVYKNSMSQRAAEAAGFNELTEQLTGPNAIAFSDDAVAPSRVLAKFAKKHDKLVLKGAIVEGKVVGVDTIKELSSLPNRDGMLSMLLSCLQAPVRSFACAVKAVADKDGEAAPAEEAAAE</sequence>
<keyword evidence="9" id="KW-1185">Reference proteome</keyword>
<dbReference type="HAMAP" id="MF_00362">
    <property type="entry name" value="Ribosomal_uL10"/>
    <property type="match status" value="1"/>
</dbReference>
<evidence type="ECO:0000256" key="2">
    <source>
        <dbReference type="ARBA" id="ARBA00022980"/>
    </source>
</evidence>
<evidence type="ECO:0000313" key="8">
    <source>
        <dbReference type="Proteomes" id="UP000433575"/>
    </source>
</evidence>
<keyword evidence="3 5" id="KW-0687">Ribonucleoprotein</keyword>
<dbReference type="PANTHER" id="PTHR11560">
    <property type="entry name" value="39S RIBOSOMAL PROTEIN L10, MITOCHONDRIAL"/>
    <property type="match status" value="1"/>
</dbReference>
<dbReference type="GeneID" id="42457156"/>
<dbReference type="OrthoDB" id="9808307at2"/>
<evidence type="ECO:0000256" key="3">
    <source>
        <dbReference type="ARBA" id="ARBA00023274"/>
    </source>
</evidence>
<dbReference type="GO" id="GO:0006412">
    <property type="term" value="P:translation"/>
    <property type="evidence" value="ECO:0007669"/>
    <property type="project" value="UniProtKB-UniRule"/>
</dbReference>
<dbReference type="InterPro" id="IPR002363">
    <property type="entry name" value="Ribosomal_uL10_CS_bac"/>
</dbReference>
<dbReference type="InterPro" id="IPR047865">
    <property type="entry name" value="Ribosomal_uL10_bac_type"/>
</dbReference>
<protein>
    <recommendedName>
        <fullName evidence="4 5">Large ribosomal subunit protein uL10</fullName>
    </recommendedName>
</protein>
<name>A0A6N7S639_9FIRM</name>
<keyword evidence="5" id="KW-0699">rRNA-binding</keyword>
<dbReference type="EMBL" id="WKPJ01000008">
    <property type="protein sequence ID" value="MSA89090.1"/>
    <property type="molecule type" value="Genomic_DNA"/>
</dbReference>
<dbReference type="CDD" id="cd05797">
    <property type="entry name" value="Ribosomal_L10"/>
    <property type="match status" value="1"/>
</dbReference>
<dbReference type="Pfam" id="PF00466">
    <property type="entry name" value="Ribosomal_L10"/>
    <property type="match status" value="1"/>
</dbReference>
<dbReference type="GO" id="GO:0015934">
    <property type="term" value="C:large ribosomal subunit"/>
    <property type="evidence" value="ECO:0007669"/>
    <property type="project" value="InterPro"/>
</dbReference>
<comment type="caution">
    <text evidence="6">The sequence shown here is derived from an EMBL/GenBank/DDBJ whole genome shotgun (WGS) entry which is preliminary data.</text>
</comment>
<evidence type="ECO:0000256" key="4">
    <source>
        <dbReference type="ARBA" id="ARBA00035202"/>
    </source>
</evidence>
<dbReference type="EMBL" id="WKPI01000009">
    <property type="protein sequence ID" value="MSC32908.1"/>
    <property type="molecule type" value="Genomic_DNA"/>
</dbReference>
<evidence type="ECO:0000313" key="6">
    <source>
        <dbReference type="EMBL" id="MSA89090.1"/>
    </source>
</evidence>
<keyword evidence="5" id="KW-0694">RNA-binding</keyword>
<dbReference type="InterPro" id="IPR043141">
    <property type="entry name" value="Ribosomal_uL10-like_sf"/>
</dbReference>
<dbReference type="Proteomes" id="UP000480929">
    <property type="component" value="Unassembled WGS sequence"/>
</dbReference>
<dbReference type="Proteomes" id="UP000433575">
    <property type="component" value="Unassembled WGS sequence"/>
</dbReference>
<accession>A0A6N7S639</accession>
<evidence type="ECO:0000313" key="7">
    <source>
        <dbReference type="EMBL" id="MSC32908.1"/>
    </source>
</evidence>
<dbReference type="NCBIfam" id="NF000955">
    <property type="entry name" value="PRK00099.1-1"/>
    <property type="match status" value="1"/>
</dbReference>
<dbReference type="SUPFAM" id="SSF160369">
    <property type="entry name" value="Ribosomal protein L10-like"/>
    <property type="match status" value="1"/>
</dbReference>
<dbReference type="Gene3D" id="3.30.70.1730">
    <property type="match status" value="1"/>
</dbReference>
<proteinExistence type="inferred from homology"/>
<evidence type="ECO:0000256" key="5">
    <source>
        <dbReference type="HAMAP-Rule" id="MF_00362"/>
    </source>
</evidence>
<evidence type="ECO:0000313" key="9">
    <source>
        <dbReference type="Proteomes" id="UP000480929"/>
    </source>
</evidence>
<reference evidence="8 9" key="1">
    <citation type="journal article" date="2019" name="Nat. Med.">
        <title>A library of human gut bacterial isolates paired with longitudinal multiomics data enables mechanistic microbiome research.</title>
        <authorList>
            <person name="Poyet M."/>
            <person name="Groussin M."/>
            <person name="Gibbons S.M."/>
            <person name="Avila-Pacheco J."/>
            <person name="Jiang X."/>
            <person name="Kearney S.M."/>
            <person name="Perrotta A.R."/>
            <person name="Berdy B."/>
            <person name="Zhao S."/>
            <person name="Lieberman T.D."/>
            <person name="Swanson P.K."/>
            <person name="Smith M."/>
            <person name="Roesemann S."/>
            <person name="Alexander J.E."/>
            <person name="Rich S.A."/>
            <person name="Livny J."/>
            <person name="Vlamakis H."/>
            <person name="Clish C."/>
            <person name="Bullock K."/>
            <person name="Deik A."/>
            <person name="Scott J."/>
            <person name="Pierce K.A."/>
            <person name="Xavier R.J."/>
            <person name="Alm E.J."/>
        </authorList>
    </citation>
    <scope>NUCLEOTIDE SEQUENCE [LARGE SCALE GENOMIC DNA]</scope>
    <source>
        <strain evidence="6 8">BIOML-A4</strain>
        <strain evidence="7 9">BIOML-A5</strain>
    </source>
</reference>
<dbReference type="PROSITE" id="PS01109">
    <property type="entry name" value="RIBOSOMAL_L10"/>
    <property type="match status" value="1"/>
</dbReference>